<evidence type="ECO:0000313" key="3">
    <source>
        <dbReference type="Proteomes" id="UP000054408"/>
    </source>
</evidence>
<dbReference type="AlphaFoldDB" id="A0A0L0D4A6"/>
<dbReference type="Proteomes" id="UP000054408">
    <property type="component" value="Unassembled WGS sequence"/>
</dbReference>
<protein>
    <submittedName>
        <fullName evidence="2">Uncharacterized protein</fullName>
    </submittedName>
</protein>
<evidence type="ECO:0000256" key="1">
    <source>
        <dbReference type="SAM" id="MobiDB-lite"/>
    </source>
</evidence>
<feature type="region of interest" description="Disordered" evidence="1">
    <location>
        <begin position="50"/>
        <end position="69"/>
    </location>
</feature>
<accession>A0A0L0D4A6</accession>
<name>A0A0L0D4A6_THETB</name>
<reference evidence="2 3" key="1">
    <citation type="submission" date="2010-05" db="EMBL/GenBank/DDBJ databases">
        <title>The Genome Sequence of Thecamonas trahens ATCC 50062.</title>
        <authorList>
            <consortium name="The Broad Institute Genome Sequencing Platform"/>
            <person name="Russ C."/>
            <person name="Cuomo C."/>
            <person name="Shea T."/>
            <person name="Young S.K."/>
            <person name="Zeng Q."/>
            <person name="Koehrsen M."/>
            <person name="Haas B."/>
            <person name="Borodovsky M."/>
            <person name="Guigo R."/>
            <person name="Alvarado L."/>
            <person name="Berlin A."/>
            <person name="Bochicchio J."/>
            <person name="Borenstein D."/>
            <person name="Chapman S."/>
            <person name="Chen Z."/>
            <person name="Freedman E."/>
            <person name="Gellesch M."/>
            <person name="Goldberg J."/>
            <person name="Griggs A."/>
            <person name="Gujja S."/>
            <person name="Heilman E."/>
            <person name="Heiman D."/>
            <person name="Hepburn T."/>
            <person name="Howarth C."/>
            <person name="Jen D."/>
            <person name="Larson L."/>
            <person name="Mehta T."/>
            <person name="Park D."/>
            <person name="Pearson M."/>
            <person name="Roberts A."/>
            <person name="Saif S."/>
            <person name="Shenoy N."/>
            <person name="Sisk P."/>
            <person name="Stolte C."/>
            <person name="Sykes S."/>
            <person name="Thomson T."/>
            <person name="Walk T."/>
            <person name="White J."/>
            <person name="Yandava C."/>
            <person name="Burger G."/>
            <person name="Gray M.W."/>
            <person name="Holland P.W.H."/>
            <person name="King N."/>
            <person name="Lang F.B.F."/>
            <person name="Roger A.J."/>
            <person name="Ruiz-Trillo I."/>
            <person name="Lander E."/>
            <person name="Nusbaum C."/>
        </authorList>
    </citation>
    <scope>NUCLEOTIDE SEQUENCE [LARGE SCALE GENOMIC DNA]</scope>
    <source>
        <strain evidence="2 3">ATCC 50062</strain>
    </source>
</reference>
<dbReference type="RefSeq" id="XP_013763105.1">
    <property type="nucleotide sequence ID" value="XM_013907651.1"/>
</dbReference>
<feature type="compositionally biased region" description="Polar residues" evidence="1">
    <location>
        <begin position="57"/>
        <end position="69"/>
    </location>
</feature>
<evidence type="ECO:0000313" key="2">
    <source>
        <dbReference type="EMBL" id="KNC46128.1"/>
    </source>
</evidence>
<proteinExistence type="predicted"/>
<dbReference type="EMBL" id="GL349433">
    <property type="protein sequence ID" value="KNC46128.1"/>
    <property type="molecule type" value="Genomic_DNA"/>
</dbReference>
<gene>
    <name evidence="2" type="ORF">AMSG_00246</name>
</gene>
<keyword evidence="3" id="KW-1185">Reference proteome</keyword>
<dbReference type="GeneID" id="25560062"/>
<organism evidence="2 3">
    <name type="scientific">Thecamonas trahens ATCC 50062</name>
    <dbReference type="NCBI Taxonomy" id="461836"/>
    <lineage>
        <taxon>Eukaryota</taxon>
        <taxon>Apusozoa</taxon>
        <taxon>Apusomonadida</taxon>
        <taxon>Apusomonadidae</taxon>
        <taxon>Thecamonas</taxon>
    </lineage>
</organism>
<sequence>MRRLTGDDSTDILNTLWSIETPAQMREILVAAVGQDGAPLAKQLIKRRTKDRKSIVSLGSATSARKQRR</sequence>